<evidence type="ECO:0000313" key="2">
    <source>
        <dbReference type="Proteomes" id="UP000248329"/>
    </source>
</evidence>
<gene>
    <name evidence="1" type="ORF">C4B59_15625</name>
</gene>
<dbReference type="Proteomes" id="UP000248329">
    <property type="component" value="Unassembled WGS sequence"/>
</dbReference>
<comment type="caution">
    <text evidence="1">The sequence shown here is derived from an EMBL/GenBank/DDBJ whole genome shotgun (WGS) entry which is preliminary data.</text>
</comment>
<protein>
    <submittedName>
        <fullName evidence="1">Uncharacterized protein</fullName>
    </submittedName>
</protein>
<evidence type="ECO:0000313" key="1">
    <source>
        <dbReference type="EMBL" id="PXF57228.1"/>
    </source>
</evidence>
<dbReference type="EMBL" id="PQXF01000066">
    <property type="protein sequence ID" value="PXF57228.1"/>
    <property type="molecule type" value="Genomic_DNA"/>
</dbReference>
<proteinExistence type="predicted"/>
<reference evidence="1" key="1">
    <citation type="submission" date="2018-01" db="EMBL/GenBank/DDBJ databases">
        <authorList>
            <person name="Krukenberg V."/>
        </authorList>
    </citation>
    <scope>NUCLEOTIDE SEQUENCE</scope>
    <source>
        <strain evidence="1">E20ANME2</strain>
    </source>
</reference>
<name>A0AC61KYJ6_9EURY</name>
<accession>A0AC61KYJ6</accession>
<sequence length="77" mass="9072">MIACDHYTIVGEIINKELFLREPDRFEYLQVDCGFIVNSLDADKGEYDIGDYIRSEGRLDAYLVEEEHEEIVVRDER</sequence>
<organism evidence="1 2">
    <name type="scientific">Candidatus Methanogaster sp</name>
    <dbReference type="NCBI Taxonomy" id="3386292"/>
    <lineage>
        <taxon>Archaea</taxon>
        <taxon>Methanobacteriati</taxon>
        <taxon>Methanobacteriota</taxon>
        <taxon>Stenosarchaea group</taxon>
        <taxon>Methanomicrobia</taxon>
        <taxon>Methanosarcinales</taxon>
        <taxon>ANME-2 cluster</taxon>
        <taxon>Candidatus Methanogasteraceae</taxon>
        <taxon>Candidatus Methanogaster</taxon>
    </lineage>
</organism>